<evidence type="ECO:0000313" key="8">
    <source>
        <dbReference type="Proteomes" id="UP000295418"/>
    </source>
</evidence>
<dbReference type="PRINTS" id="PR00164">
    <property type="entry name" value="ABC2TRNSPORT"/>
</dbReference>
<dbReference type="InterPro" id="IPR047817">
    <property type="entry name" value="ABC2_TM_bact-type"/>
</dbReference>
<proteinExistence type="inferred from homology"/>
<feature type="transmembrane region" description="Helical" evidence="5">
    <location>
        <begin position="21"/>
        <end position="40"/>
    </location>
</feature>
<gene>
    <name evidence="7" type="ORF">E0485_21025</name>
</gene>
<evidence type="ECO:0000256" key="3">
    <source>
        <dbReference type="ARBA" id="ARBA00022989"/>
    </source>
</evidence>
<dbReference type="InterPro" id="IPR013525">
    <property type="entry name" value="ABC2_TM"/>
</dbReference>
<keyword evidence="4 5" id="KW-0472">Membrane</keyword>
<dbReference type="Pfam" id="PF12698">
    <property type="entry name" value="ABC2_membrane_3"/>
    <property type="match status" value="1"/>
</dbReference>
<comment type="subcellular location">
    <subcellularLocation>
        <location evidence="5">Cell membrane</location>
        <topology evidence="5">Multi-pass membrane protein</topology>
    </subcellularLocation>
    <subcellularLocation>
        <location evidence="1">Membrane</location>
        <topology evidence="1">Multi-pass membrane protein</topology>
    </subcellularLocation>
</comment>
<comment type="similarity">
    <text evidence="5">Belongs to the ABC-2 integral membrane protein family.</text>
</comment>
<name>A0A4R4E4F5_9BACL</name>
<dbReference type="GO" id="GO:0140359">
    <property type="term" value="F:ABC-type transporter activity"/>
    <property type="evidence" value="ECO:0007669"/>
    <property type="project" value="InterPro"/>
</dbReference>
<dbReference type="OrthoDB" id="9788252at2"/>
<dbReference type="PROSITE" id="PS51012">
    <property type="entry name" value="ABC_TM2"/>
    <property type="match status" value="1"/>
</dbReference>
<keyword evidence="2 5" id="KW-0812">Transmembrane</keyword>
<organism evidence="7 8">
    <name type="scientific">Paenibacillus albiflavus</name>
    <dbReference type="NCBI Taxonomy" id="2545760"/>
    <lineage>
        <taxon>Bacteria</taxon>
        <taxon>Bacillati</taxon>
        <taxon>Bacillota</taxon>
        <taxon>Bacilli</taxon>
        <taxon>Bacillales</taxon>
        <taxon>Paenibacillaceae</taxon>
        <taxon>Paenibacillus</taxon>
    </lineage>
</organism>
<evidence type="ECO:0000256" key="4">
    <source>
        <dbReference type="ARBA" id="ARBA00023136"/>
    </source>
</evidence>
<keyword evidence="5" id="KW-1003">Cell membrane</keyword>
<keyword evidence="3 5" id="KW-1133">Transmembrane helix</keyword>
<feature type="transmembrane region" description="Helical" evidence="5">
    <location>
        <begin position="353"/>
        <end position="378"/>
    </location>
</feature>
<reference evidence="7 8" key="1">
    <citation type="submission" date="2019-03" db="EMBL/GenBank/DDBJ databases">
        <authorList>
            <person name="Kim M.K.M."/>
        </authorList>
    </citation>
    <scope>NUCLEOTIDE SEQUENCE [LARGE SCALE GENOMIC DNA]</scope>
    <source>
        <strain evidence="7 8">18JY21-1</strain>
    </source>
</reference>
<feature type="transmembrane region" description="Helical" evidence="5">
    <location>
        <begin position="266"/>
        <end position="290"/>
    </location>
</feature>
<sequence>MKAYLNLTLAQLKLFIRNRQTLGFSLLFPIFFMFVFGYLFNSNNSISLDAAVIDQDRTEASKRLMDEFERSGILHITKYENEDAALIALKNNEINLVLVIPADYNDELKQFTEKVVQNHNQSSISTAPDVQAAHIRMYYDQSNVATAGIAKTTVAAIVDGISKQIVHFQPAITIDEQGIQSLNLAYIDFIIPGIVAMMIMSNNLNMVAGQIASWRERGVLRRMQSTTLRASTFIAAQISARLILSSVQTFILLLIGHFVFDVQVRGSWLVLLLFVILGTLAFMSIGFIVASLAKTPESANPIAGLISFPMMFLGGVFFPIKNTPEFLQPVVHALPISHLSTALRQVMNTGADLIALSTEAMVLGCWMIAAFALASIIFKWE</sequence>
<evidence type="ECO:0000256" key="1">
    <source>
        <dbReference type="ARBA" id="ARBA00004141"/>
    </source>
</evidence>
<protein>
    <recommendedName>
        <fullName evidence="5">Transport permease protein</fullName>
    </recommendedName>
</protein>
<keyword evidence="5" id="KW-0813">Transport</keyword>
<dbReference type="RefSeq" id="WP_132420038.1">
    <property type="nucleotide sequence ID" value="NZ_SKFG01000031.1"/>
</dbReference>
<evidence type="ECO:0000259" key="6">
    <source>
        <dbReference type="PROSITE" id="PS51012"/>
    </source>
</evidence>
<comment type="caution">
    <text evidence="7">The sequence shown here is derived from an EMBL/GenBank/DDBJ whole genome shotgun (WGS) entry which is preliminary data.</text>
</comment>
<dbReference type="Gene3D" id="3.40.1710.10">
    <property type="entry name" value="abc type-2 transporter like domain"/>
    <property type="match status" value="1"/>
</dbReference>
<dbReference type="EMBL" id="SKFG01000031">
    <property type="protein sequence ID" value="TCZ73590.1"/>
    <property type="molecule type" value="Genomic_DNA"/>
</dbReference>
<dbReference type="Proteomes" id="UP000295418">
    <property type="component" value="Unassembled WGS sequence"/>
</dbReference>
<evidence type="ECO:0000256" key="5">
    <source>
        <dbReference type="RuleBase" id="RU361157"/>
    </source>
</evidence>
<feature type="domain" description="ABC transmembrane type-2" evidence="6">
    <location>
        <begin position="155"/>
        <end position="381"/>
    </location>
</feature>
<feature type="transmembrane region" description="Helical" evidence="5">
    <location>
        <begin position="189"/>
        <end position="212"/>
    </location>
</feature>
<dbReference type="PANTHER" id="PTHR43027">
    <property type="entry name" value="DOXORUBICIN RESISTANCE ABC TRANSPORTER PERMEASE PROTEIN DRRC-RELATED"/>
    <property type="match status" value="1"/>
</dbReference>
<evidence type="ECO:0000313" key="7">
    <source>
        <dbReference type="EMBL" id="TCZ73590.1"/>
    </source>
</evidence>
<keyword evidence="8" id="KW-1185">Reference proteome</keyword>
<evidence type="ECO:0000256" key="2">
    <source>
        <dbReference type="ARBA" id="ARBA00022692"/>
    </source>
</evidence>
<dbReference type="AlphaFoldDB" id="A0A4R4E4F5"/>
<accession>A0A4R4E4F5</accession>
<feature type="transmembrane region" description="Helical" evidence="5">
    <location>
        <begin position="302"/>
        <end position="320"/>
    </location>
</feature>
<dbReference type="InterPro" id="IPR052902">
    <property type="entry name" value="ABC-2_transporter"/>
</dbReference>
<dbReference type="PANTHER" id="PTHR43027:SF2">
    <property type="entry name" value="TRANSPORT PERMEASE PROTEIN"/>
    <property type="match status" value="1"/>
</dbReference>
<dbReference type="GO" id="GO:0043190">
    <property type="term" value="C:ATP-binding cassette (ABC) transporter complex"/>
    <property type="evidence" value="ECO:0007669"/>
    <property type="project" value="InterPro"/>
</dbReference>
<dbReference type="InterPro" id="IPR000412">
    <property type="entry name" value="ABC_2_transport"/>
</dbReference>
<feature type="transmembrane region" description="Helical" evidence="5">
    <location>
        <begin position="233"/>
        <end position="260"/>
    </location>
</feature>